<keyword evidence="1" id="KW-0472">Membrane</keyword>
<dbReference type="Proteomes" id="UP000003853">
    <property type="component" value="Unassembled WGS sequence"/>
</dbReference>
<dbReference type="PATRIC" id="fig|349123.13.peg.1359"/>
<dbReference type="AlphaFoldDB" id="B3XP73"/>
<evidence type="ECO:0000313" key="3">
    <source>
        <dbReference type="Proteomes" id="UP000003853"/>
    </source>
</evidence>
<keyword evidence="1" id="KW-1133">Transmembrane helix</keyword>
<comment type="caution">
    <text evidence="2">The sequence shown here is derived from an EMBL/GenBank/DDBJ whole genome shotgun (WGS) entry which is preliminary data.</text>
</comment>
<evidence type="ECO:0000313" key="2">
    <source>
        <dbReference type="EMBL" id="EDX42830.1"/>
    </source>
</evidence>
<protein>
    <submittedName>
        <fullName evidence="2">Uncharacterized protein</fullName>
    </submittedName>
</protein>
<dbReference type="EMBL" id="AAPZ02000001">
    <property type="protein sequence ID" value="EDX42830.1"/>
    <property type="molecule type" value="Genomic_DNA"/>
</dbReference>
<sequence>MKLHDEIKRKYERGDYNQEILSNSYYSNPDKIEWYQRIRKNLSAFWLILLIASFAPASYSRAHRLVWLHYIFMGFWLLNTIGLVYCYFKIQKLKNNTQPK</sequence>
<organism evidence="2 3">
    <name type="scientific">Limosilactobacillus reuteri subsp. rodentium (strain DSM 17509 / CIP 109821 / 100-23)</name>
    <name type="common">Lactobacillus reuteri</name>
    <dbReference type="NCBI Taxonomy" id="349123"/>
    <lineage>
        <taxon>Bacteria</taxon>
        <taxon>Bacillati</taxon>
        <taxon>Bacillota</taxon>
        <taxon>Bacilli</taxon>
        <taxon>Lactobacillales</taxon>
        <taxon>Lactobacillaceae</taxon>
        <taxon>Limosilactobacillus</taxon>
    </lineage>
</organism>
<feature type="transmembrane region" description="Helical" evidence="1">
    <location>
        <begin position="65"/>
        <end position="88"/>
    </location>
</feature>
<gene>
    <name evidence="2" type="ORF">Lreu23DRAFT_4349</name>
</gene>
<proteinExistence type="predicted"/>
<accession>B3XP73</accession>
<evidence type="ECO:0000256" key="1">
    <source>
        <dbReference type="SAM" id="Phobius"/>
    </source>
</evidence>
<dbReference type="RefSeq" id="WP_003664480.1">
    <property type="nucleotide sequence ID" value="NZ_AAPZ02000001.1"/>
</dbReference>
<feature type="transmembrane region" description="Helical" evidence="1">
    <location>
        <begin position="41"/>
        <end position="59"/>
    </location>
</feature>
<reference evidence="3" key="1">
    <citation type="submission" date="2008-06" db="EMBL/GenBank/DDBJ databases">
        <title>Permanent draft sequence of Lactobacillus reuteri 100-23.</title>
        <authorList>
            <consortium name="US DOE Joint Genome Institute"/>
            <person name="Copeland A."/>
            <person name="Lucas S."/>
            <person name="Lapidus A."/>
            <person name="Barry K."/>
            <person name="Detter J.C."/>
            <person name="Glavina del Rio T."/>
            <person name="Hammon N."/>
            <person name="Israni S."/>
            <person name="Dalin E."/>
            <person name="Tice H."/>
            <person name="Pitluck S."/>
            <person name="Sun H."/>
            <person name="Schmutz J."/>
            <person name="Larimer F."/>
            <person name="Land M."/>
            <person name="Hauser L."/>
            <person name="Walter J."/>
            <person name="Heng N.C.K."/>
            <person name="Tannock G.W."/>
            <person name="Richardson P."/>
        </authorList>
    </citation>
    <scope>NUCLEOTIDE SEQUENCE [LARGE SCALE GENOMIC DNA]</scope>
    <source>
        <strain evidence="3">DSM 17509 / CIP 109821 / 100-23</strain>
    </source>
</reference>
<name>B3XP73_LIMR1</name>
<keyword evidence="1" id="KW-0812">Transmembrane</keyword>